<dbReference type="InterPro" id="IPR035069">
    <property type="entry name" value="TTHA1013/TTHA0281-like"/>
</dbReference>
<feature type="coiled-coil region" evidence="1">
    <location>
        <begin position="39"/>
        <end position="66"/>
    </location>
</feature>
<dbReference type="Pfam" id="PF05534">
    <property type="entry name" value="HicB"/>
    <property type="match status" value="1"/>
</dbReference>
<protein>
    <submittedName>
        <fullName evidence="2">Pilus assembly protein HicB</fullName>
    </submittedName>
</protein>
<comment type="caution">
    <text evidence="2">The sequence shown here is derived from an EMBL/GenBank/DDBJ whole genome shotgun (WGS) entry which is preliminary data.</text>
</comment>
<sequence>MKVKDINYYMSLDYTVVINKVKDEEKPYYYGKIAELDGCHTTSDTVEELLEELEEVKQDYIEIKLEYGDPIPEPNELPSGKIVLRMPKTLHWRLAGEAKQEGVSLNQYMIYKLSQSIREDETQ</sequence>
<dbReference type="GO" id="GO:0006355">
    <property type="term" value="P:regulation of DNA-templated transcription"/>
    <property type="evidence" value="ECO:0007669"/>
    <property type="project" value="InterPro"/>
</dbReference>
<dbReference type="Proteomes" id="UP000180098">
    <property type="component" value="Unassembled WGS sequence"/>
</dbReference>
<organism evidence="2 3">
    <name type="scientific">Anaerobacillus arseniciselenatis</name>
    <dbReference type="NCBI Taxonomy" id="85682"/>
    <lineage>
        <taxon>Bacteria</taxon>
        <taxon>Bacillati</taxon>
        <taxon>Bacillota</taxon>
        <taxon>Bacilli</taxon>
        <taxon>Bacillales</taxon>
        <taxon>Bacillaceae</taxon>
        <taxon>Anaerobacillus</taxon>
    </lineage>
</organism>
<dbReference type="SUPFAM" id="SSF143100">
    <property type="entry name" value="TTHA1013/TTHA0281-like"/>
    <property type="match status" value="1"/>
</dbReference>
<dbReference type="InterPro" id="IPR010985">
    <property type="entry name" value="Ribbon_hlx_hlx"/>
</dbReference>
<dbReference type="AlphaFoldDB" id="A0A1S2LA52"/>
<evidence type="ECO:0000313" key="2">
    <source>
        <dbReference type="EMBL" id="OIJ09378.1"/>
    </source>
</evidence>
<evidence type="ECO:0000256" key="1">
    <source>
        <dbReference type="SAM" id="Coils"/>
    </source>
</evidence>
<dbReference type="SUPFAM" id="SSF47598">
    <property type="entry name" value="Ribbon-helix-helix"/>
    <property type="match status" value="1"/>
</dbReference>
<proteinExistence type="predicted"/>
<dbReference type="Gene3D" id="1.10.1220.10">
    <property type="entry name" value="Met repressor-like"/>
    <property type="match status" value="1"/>
</dbReference>
<dbReference type="InterPro" id="IPR013321">
    <property type="entry name" value="Arc_rbn_hlx_hlx"/>
</dbReference>
<keyword evidence="1" id="KW-0175">Coiled coil</keyword>
<gene>
    <name evidence="2" type="ORF">BKP35_16920</name>
</gene>
<name>A0A1S2LA52_9BACI</name>
<accession>A0A1S2LA52</accession>
<keyword evidence="3" id="KW-1185">Reference proteome</keyword>
<dbReference type="EMBL" id="MLQQ01000045">
    <property type="protein sequence ID" value="OIJ09378.1"/>
    <property type="molecule type" value="Genomic_DNA"/>
</dbReference>
<dbReference type="OrthoDB" id="5419659at2"/>
<evidence type="ECO:0000313" key="3">
    <source>
        <dbReference type="Proteomes" id="UP000180098"/>
    </source>
</evidence>
<reference evidence="2 3" key="1">
    <citation type="submission" date="2016-10" db="EMBL/GenBank/DDBJ databases">
        <title>Draft genome sequences of four alkaliphilic bacteria belonging to the Anaerobacillus genus.</title>
        <authorList>
            <person name="Bassil N.M."/>
            <person name="Lloyd J.R."/>
        </authorList>
    </citation>
    <scope>NUCLEOTIDE SEQUENCE [LARGE SCALE GENOMIC DNA]</scope>
    <source>
        <strain evidence="2 3">DSM 15340</strain>
    </source>
</reference>
<dbReference type="InterPro" id="IPR008651">
    <property type="entry name" value="Uncharacterised_HicB"/>
</dbReference>
<dbReference type="Gene3D" id="3.30.160.250">
    <property type="match status" value="1"/>
</dbReference>